<evidence type="ECO:0000259" key="10">
    <source>
        <dbReference type="PROSITE" id="PS50280"/>
    </source>
</evidence>
<dbReference type="PROSITE" id="PS51015">
    <property type="entry name" value="YDG"/>
    <property type="match status" value="1"/>
</dbReference>
<feature type="domain" description="SET" evidence="10">
    <location>
        <begin position="679"/>
        <end position="821"/>
    </location>
</feature>
<evidence type="ECO:0000256" key="2">
    <source>
        <dbReference type="ARBA" id="ARBA00022454"/>
    </source>
</evidence>
<dbReference type="InterPro" id="IPR025794">
    <property type="entry name" value="H3-K9-MeTrfase_plant"/>
</dbReference>
<dbReference type="InterPro" id="IPR003105">
    <property type="entry name" value="SRA_YDG"/>
</dbReference>
<dbReference type="GO" id="GO:0008270">
    <property type="term" value="F:zinc ion binding"/>
    <property type="evidence" value="ECO:0007669"/>
    <property type="project" value="InterPro"/>
</dbReference>
<evidence type="ECO:0000256" key="3">
    <source>
        <dbReference type="ARBA" id="ARBA00022603"/>
    </source>
</evidence>
<dbReference type="SUPFAM" id="SSF82199">
    <property type="entry name" value="SET domain"/>
    <property type="match status" value="1"/>
</dbReference>
<evidence type="ECO:0000256" key="7">
    <source>
        <dbReference type="ARBA" id="ARBA00023242"/>
    </source>
</evidence>
<dbReference type="InterPro" id="IPR003616">
    <property type="entry name" value="Post-SET_dom"/>
</dbReference>
<dbReference type="SMART" id="SM00468">
    <property type="entry name" value="PreSET"/>
    <property type="match status" value="1"/>
</dbReference>
<evidence type="ECO:0000256" key="5">
    <source>
        <dbReference type="ARBA" id="ARBA00022691"/>
    </source>
</evidence>
<dbReference type="SMART" id="SM00317">
    <property type="entry name" value="SET"/>
    <property type="match status" value="1"/>
</dbReference>
<feature type="region of interest" description="Disordered" evidence="9">
    <location>
        <begin position="154"/>
        <end position="183"/>
    </location>
</feature>
<evidence type="ECO:0000313" key="14">
    <source>
        <dbReference type="EMBL" id="PHT52491.1"/>
    </source>
</evidence>
<dbReference type="SUPFAM" id="SSF88697">
    <property type="entry name" value="PUA domain-like"/>
    <property type="match status" value="1"/>
</dbReference>
<reference evidence="14 15" key="1">
    <citation type="journal article" date="2017" name="Genome Biol.">
        <title>New reference genome sequences of hot pepper reveal the massive evolution of plant disease-resistance genes by retroduplication.</title>
        <authorList>
            <person name="Kim S."/>
            <person name="Park J."/>
            <person name="Yeom S.I."/>
            <person name="Kim Y.M."/>
            <person name="Seo E."/>
            <person name="Kim K.T."/>
            <person name="Kim M.S."/>
            <person name="Lee J.M."/>
            <person name="Cheong K."/>
            <person name="Shin H.S."/>
            <person name="Kim S.B."/>
            <person name="Han K."/>
            <person name="Lee J."/>
            <person name="Park M."/>
            <person name="Lee H.A."/>
            <person name="Lee H.Y."/>
            <person name="Lee Y."/>
            <person name="Oh S."/>
            <person name="Lee J.H."/>
            <person name="Choi E."/>
            <person name="Choi E."/>
            <person name="Lee S.E."/>
            <person name="Jeon J."/>
            <person name="Kim H."/>
            <person name="Choi G."/>
            <person name="Song H."/>
            <person name="Lee J."/>
            <person name="Lee S.C."/>
            <person name="Kwon J.K."/>
            <person name="Lee H.Y."/>
            <person name="Koo N."/>
            <person name="Hong Y."/>
            <person name="Kim R.W."/>
            <person name="Kang W.H."/>
            <person name="Huh J.H."/>
            <person name="Kang B.C."/>
            <person name="Yang T.J."/>
            <person name="Lee Y.H."/>
            <person name="Bennetzen J.L."/>
            <person name="Choi D."/>
        </authorList>
    </citation>
    <scope>NUCLEOTIDE SEQUENCE [LARGE SCALE GENOMIC DNA]</scope>
    <source>
        <strain evidence="15">cv. PBC81</strain>
    </source>
</reference>
<evidence type="ECO:0000256" key="6">
    <source>
        <dbReference type="ARBA" id="ARBA00022853"/>
    </source>
</evidence>
<keyword evidence="6" id="KW-0156">Chromatin regulator</keyword>
<dbReference type="Pfam" id="PF02182">
    <property type="entry name" value="SAD_SRA"/>
    <property type="match status" value="1"/>
</dbReference>
<dbReference type="InterPro" id="IPR007728">
    <property type="entry name" value="Pre-SET_dom"/>
</dbReference>
<keyword evidence="2" id="KW-0158">Chromosome</keyword>
<evidence type="ECO:0000256" key="9">
    <source>
        <dbReference type="SAM" id="MobiDB-lite"/>
    </source>
</evidence>
<keyword evidence="5" id="KW-0949">S-adenosyl-L-methionine</keyword>
<dbReference type="GO" id="GO:0005634">
    <property type="term" value="C:nucleus"/>
    <property type="evidence" value="ECO:0007669"/>
    <property type="project" value="UniProtKB-SubCell"/>
</dbReference>
<keyword evidence="4" id="KW-0808">Transferase</keyword>
<dbReference type="Pfam" id="PF00856">
    <property type="entry name" value="SET"/>
    <property type="match status" value="1"/>
</dbReference>
<dbReference type="GO" id="GO:0042054">
    <property type="term" value="F:histone methyltransferase activity"/>
    <property type="evidence" value="ECO:0007669"/>
    <property type="project" value="InterPro"/>
</dbReference>
<dbReference type="InterPro" id="IPR036987">
    <property type="entry name" value="SRA-YDG_sf"/>
</dbReference>
<evidence type="ECO:0000256" key="8">
    <source>
        <dbReference type="PROSITE-ProRule" id="PRU00358"/>
    </source>
</evidence>
<dbReference type="PROSITE" id="PS50280">
    <property type="entry name" value="SET"/>
    <property type="match status" value="1"/>
</dbReference>
<dbReference type="EMBL" id="MLFT02000003">
    <property type="protein sequence ID" value="PHT52491.1"/>
    <property type="molecule type" value="Genomic_DNA"/>
</dbReference>
<sequence>MLRKRLHRSVDATRNFPQNCGPFVHEKKESKRVKVNTMRTFPEKCAPRIPQAKNGSDTQCSADAQIIKSCSEVAMNVIDSVEPLSVFVPSNFEAKDMQPRQVKREDLVATHSMFDESTQQHEVLVNEVIQKPSTDTGYTCDWFIKGELPAIVSPENPIDGQNEPSKETSTRVHHEKVSDDEFTSGVDDNEVCILSFSERNSLKSGLKTRSAGEKGGKDEIVPAEAVRSPEPLHTCKVIVEDAGCFEPMPDTVRSEQHDELNKGQDFVFKDWDQHESVVIKKQIDRGVSQEDLGNSAVLCGVSGHGLLTEYKHEHIHKVKQVRETLKHYDDVYTKLLLEDKAEKHEGPSKRRIHIKAAMTLKEQKKWVNSEWTFGHVPGVEIGDQFRFRAELVTIGLHHQFIKGIDHVNINRKRVATSIVDSGRYGNEAISSETFIYVGEGGNPKVSFNARVENQKLEGGNLALKNSMDLGYPVRVICGRQRVNGEKSDVRYIYDGLYTVTKCWQERAPTGKYVFKFELKRNLGQQKLKRNLGQQKLTRELVSRPPNLVKVNHFPENVNKETKSIMQSELIVDYDVSQGKEKIPIPAFNMIDDERPPPFTYITNMQYPDWYYISKPQGCNCTSGCLDSEQCSCASRNGGEIPFNTRGSILRAKPLVYECGPSCKCPPSCENRVSQHGPRYHLEIFKTESRGWGLRSRDYISCGSFICEYVGELLDEKEAENRIDHDEYLFDVGNYDEEIPKRNVACNNNFKVESNSLKRDEDGFTLDALRCGNVGRFINHSCSPNLYAQNVMYYHGDNRVPHIMFFASESIAPLEELTYHYNYQIGHVFDKNGNMKRKNCRCGSRKCEGRISIDRQITLPKSLECKFNDVRLEDEVVVKLESQVVCKRDSFKYLGSVIQGNGEIDEDVSHRIGAEWMKWKLASGVLCDRKVPPKLKGKFYRVVVRPAMLYGAECWPVKNFHIQKMKVAEMRMLRWMCGLTRGDRVRNETIREKVGVTPVECKMREVRLSWFGHVERRGMDAPVRRCERLALDGFRRGRGRPKKYWGEVIRRDMEQLQLTEDMTLDRKVWRTRIRVED</sequence>
<accession>A0A2G2X4U8</accession>
<keyword evidence="7 8" id="KW-0539">Nucleus</keyword>
<dbReference type="AlphaFoldDB" id="A0A2G2X4U8"/>
<dbReference type="Pfam" id="PF05033">
    <property type="entry name" value="Pre-SET"/>
    <property type="match status" value="1"/>
</dbReference>
<dbReference type="GO" id="GO:0032259">
    <property type="term" value="P:methylation"/>
    <property type="evidence" value="ECO:0007669"/>
    <property type="project" value="UniProtKB-KW"/>
</dbReference>
<dbReference type="InterPro" id="IPR001214">
    <property type="entry name" value="SET_dom"/>
</dbReference>
<keyword evidence="15" id="KW-1185">Reference proteome</keyword>
<evidence type="ECO:0008006" key="16">
    <source>
        <dbReference type="Google" id="ProtNLM"/>
    </source>
</evidence>
<dbReference type="PROSITE" id="PS50868">
    <property type="entry name" value="POST_SET"/>
    <property type="match status" value="1"/>
</dbReference>
<evidence type="ECO:0000259" key="13">
    <source>
        <dbReference type="PROSITE" id="PS51015"/>
    </source>
</evidence>
<dbReference type="PROSITE" id="PS50867">
    <property type="entry name" value="PRE_SET"/>
    <property type="match status" value="1"/>
</dbReference>
<name>A0A2G2X4U8_CAPBA</name>
<evidence type="ECO:0000256" key="4">
    <source>
        <dbReference type="ARBA" id="ARBA00022679"/>
    </source>
</evidence>
<feature type="compositionally biased region" description="Basic and acidic residues" evidence="9">
    <location>
        <begin position="164"/>
        <end position="179"/>
    </location>
</feature>
<organism evidence="14 15">
    <name type="scientific">Capsicum baccatum</name>
    <name type="common">Peruvian pepper</name>
    <dbReference type="NCBI Taxonomy" id="33114"/>
    <lineage>
        <taxon>Eukaryota</taxon>
        <taxon>Viridiplantae</taxon>
        <taxon>Streptophyta</taxon>
        <taxon>Embryophyta</taxon>
        <taxon>Tracheophyta</taxon>
        <taxon>Spermatophyta</taxon>
        <taxon>Magnoliopsida</taxon>
        <taxon>eudicotyledons</taxon>
        <taxon>Gunneridae</taxon>
        <taxon>Pentapetalae</taxon>
        <taxon>asterids</taxon>
        <taxon>lamiids</taxon>
        <taxon>Solanales</taxon>
        <taxon>Solanaceae</taxon>
        <taxon>Solanoideae</taxon>
        <taxon>Capsiceae</taxon>
        <taxon>Capsicum</taxon>
    </lineage>
</organism>
<dbReference type="InterPro" id="IPR046341">
    <property type="entry name" value="SET_dom_sf"/>
</dbReference>
<dbReference type="Gene3D" id="2.170.270.10">
    <property type="entry name" value="SET domain"/>
    <property type="match status" value="1"/>
</dbReference>
<dbReference type="PROSITE" id="PS51575">
    <property type="entry name" value="SAM_MT43_SUVAR39_2"/>
    <property type="match status" value="1"/>
</dbReference>
<comment type="caution">
    <text evidence="14">The sequence shown here is derived from an EMBL/GenBank/DDBJ whole genome shotgun (WGS) entry which is preliminary data.</text>
</comment>
<evidence type="ECO:0000259" key="12">
    <source>
        <dbReference type="PROSITE" id="PS50868"/>
    </source>
</evidence>
<feature type="domain" description="Pre-SET" evidence="11">
    <location>
        <begin position="616"/>
        <end position="676"/>
    </location>
</feature>
<reference evidence="15" key="2">
    <citation type="journal article" date="2017" name="J. Anim. Genet.">
        <title>Multiple reference genome sequences of hot pepper reveal the massive evolution of plant disease resistance genes by retroduplication.</title>
        <authorList>
            <person name="Kim S."/>
            <person name="Park J."/>
            <person name="Yeom S.-I."/>
            <person name="Kim Y.-M."/>
            <person name="Seo E."/>
            <person name="Kim K.-T."/>
            <person name="Kim M.-S."/>
            <person name="Lee J.M."/>
            <person name="Cheong K."/>
            <person name="Shin H.-S."/>
            <person name="Kim S.-B."/>
            <person name="Han K."/>
            <person name="Lee J."/>
            <person name="Park M."/>
            <person name="Lee H.-A."/>
            <person name="Lee H.-Y."/>
            <person name="Lee Y."/>
            <person name="Oh S."/>
            <person name="Lee J.H."/>
            <person name="Choi E."/>
            <person name="Choi E."/>
            <person name="Lee S.E."/>
            <person name="Jeon J."/>
            <person name="Kim H."/>
            <person name="Choi G."/>
            <person name="Song H."/>
            <person name="Lee J."/>
            <person name="Lee S.-C."/>
            <person name="Kwon J.-K."/>
            <person name="Lee H.-Y."/>
            <person name="Koo N."/>
            <person name="Hong Y."/>
            <person name="Kim R.W."/>
            <person name="Kang W.-H."/>
            <person name="Huh J.H."/>
            <person name="Kang B.-C."/>
            <person name="Yang T.-J."/>
            <person name="Lee Y.-H."/>
            <person name="Bennetzen J.L."/>
            <person name="Choi D."/>
        </authorList>
    </citation>
    <scope>NUCLEOTIDE SEQUENCE [LARGE SCALE GENOMIC DNA]</scope>
    <source>
        <strain evidence="15">cv. PBC81</strain>
    </source>
</reference>
<dbReference type="InterPro" id="IPR015947">
    <property type="entry name" value="PUA-like_sf"/>
</dbReference>
<keyword evidence="3" id="KW-0489">Methyltransferase</keyword>
<feature type="domain" description="Post-SET" evidence="12">
    <location>
        <begin position="835"/>
        <end position="851"/>
    </location>
</feature>
<dbReference type="SMART" id="SM00466">
    <property type="entry name" value="SRA"/>
    <property type="match status" value="1"/>
</dbReference>
<evidence type="ECO:0000259" key="11">
    <source>
        <dbReference type="PROSITE" id="PS50867"/>
    </source>
</evidence>
<dbReference type="PANTHER" id="PTHR45660:SF86">
    <property type="entry name" value="HISTONE-LYSINE N-METHYLTRANSFERASE, H3 LYSINE-9 SPECIFIC SUVH6-LIKE"/>
    <property type="match status" value="1"/>
</dbReference>
<evidence type="ECO:0000256" key="1">
    <source>
        <dbReference type="ARBA" id="ARBA00004286"/>
    </source>
</evidence>
<feature type="domain" description="YDG" evidence="13">
    <location>
        <begin position="374"/>
        <end position="520"/>
    </location>
</feature>
<proteinExistence type="predicted"/>
<dbReference type="PANTHER" id="PTHR45660">
    <property type="entry name" value="HISTONE-LYSINE N-METHYLTRANSFERASE SETMAR"/>
    <property type="match status" value="1"/>
</dbReference>
<dbReference type="OrthoDB" id="5792673at2759"/>
<dbReference type="GO" id="GO:0005694">
    <property type="term" value="C:chromosome"/>
    <property type="evidence" value="ECO:0007669"/>
    <property type="project" value="UniProtKB-SubCell"/>
</dbReference>
<dbReference type="GO" id="GO:0003690">
    <property type="term" value="F:double-stranded DNA binding"/>
    <property type="evidence" value="ECO:0007669"/>
    <property type="project" value="TreeGrafter"/>
</dbReference>
<protein>
    <recommendedName>
        <fullName evidence="16">Histone-lysine N-methyltransferase, H3 lysine-9 specific SUVH6</fullName>
    </recommendedName>
</protein>
<dbReference type="STRING" id="33114.A0A2G2X4U8"/>
<dbReference type="Gene3D" id="2.30.280.10">
    <property type="entry name" value="SRA-YDG"/>
    <property type="match status" value="1"/>
</dbReference>
<comment type="subcellular location">
    <subcellularLocation>
        <location evidence="1">Chromosome</location>
    </subcellularLocation>
    <subcellularLocation>
        <location evidence="8">Nucleus</location>
    </subcellularLocation>
</comment>
<dbReference type="Proteomes" id="UP000224567">
    <property type="component" value="Unassembled WGS sequence"/>
</dbReference>
<gene>
    <name evidence="14" type="ORF">CQW23_06953</name>
</gene>
<evidence type="ECO:0000313" key="15">
    <source>
        <dbReference type="Proteomes" id="UP000224567"/>
    </source>
</evidence>
<dbReference type="InterPro" id="IPR051357">
    <property type="entry name" value="H3K9_HMTase_SUVAR3-9"/>
</dbReference>